<evidence type="ECO:0008006" key="3">
    <source>
        <dbReference type="Google" id="ProtNLM"/>
    </source>
</evidence>
<gene>
    <name evidence="1" type="ORF">WGH24286_01412</name>
</gene>
<evidence type="ECO:0000313" key="2">
    <source>
        <dbReference type="Proteomes" id="UP000789719"/>
    </source>
</evidence>
<evidence type="ECO:0000313" key="1">
    <source>
        <dbReference type="EMBL" id="CAH0418969.1"/>
    </source>
</evidence>
<sequence length="217" mass="25555">MSEPTADMMFTIIEKYNLTIDYFFDSSSDDQREKEIAIILQAFKQSMVESPSKRPSFAKIAQLANKSQVEIEKHFSTFEDLIYGFINCVDQDIVCRIEHKIVKGASIEAIFIDDLAPILYEKHFALNLLYTRPYISEVWKKFITSRYKQIILQNFDMDKSDSLTVEYIVSIFTVMVSVWMSSENPESLERFQTRIKRMSRDQIDQWFPAKTKNFDEE</sequence>
<keyword evidence="2" id="KW-1185">Reference proteome</keyword>
<accession>A0ABN8BRX2</accession>
<protein>
    <recommendedName>
        <fullName evidence="3">TetR/AcrR family transcriptional regulator</fullName>
    </recommendedName>
</protein>
<name>A0ABN8BRX2_9LACO</name>
<dbReference type="EMBL" id="CAKKNT010000020">
    <property type="protein sequence ID" value="CAH0418969.1"/>
    <property type="molecule type" value="Genomic_DNA"/>
</dbReference>
<organism evidence="1 2">
    <name type="scientific">Periweissella ghanensis</name>
    <dbReference type="NCBI Taxonomy" id="467997"/>
    <lineage>
        <taxon>Bacteria</taxon>
        <taxon>Bacillati</taxon>
        <taxon>Bacillota</taxon>
        <taxon>Bacilli</taxon>
        <taxon>Lactobacillales</taxon>
        <taxon>Lactobacillaceae</taxon>
        <taxon>Periweissella</taxon>
    </lineage>
</organism>
<reference evidence="1 2" key="1">
    <citation type="submission" date="2021-11" db="EMBL/GenBank/DDBJ databases">
        <authorList>
            <person name="Depoorter E."/>
        </authorList>
    </citation>
    <scope>NUCLEOTIDE SEQUENCE [LARGE SCALE GENOMIC DNA]</scope>
    <source>
        <strain evidence="1 2">LMG 24286</strain>
    </source>
</reference>
<comment type="caution">
    <text evidence="1">The sequence shown here is derived from an EMBL/GenBank/DDBJ whole genome shotgun (WGS) entry which is preliminary data.</text>
</comment>
<proteinExistence type="predicted"/>
<dbReference type="Proteomes" id="UP000789719">
    <property type="component" value="Unassembled WGS sequence"/>
</dbReference>